<dbReference type="InterPro" id="IPR005318">
    <property type="entry name" value="OM_porin_bac"/>
</dbReference>
<reference evidence="5 6" key="1">
    <citation type="journal article" date="2009" name="J. Bacteriol.">
        <title>Genome sequence of Azotobacter vinelandii, an obligate aerobe specialized to support diverse anaerobic metabolic processes.</title>
        <authorList>
            <person name="Setubal J.C."/>
            <person name="dos Santos P."/>
            <person name="Goldman B.S."/>
            <person name="Ertesvag H."/>
            <person name="Espin G."/>
            <person name="Rubio L.M."/>
            <person name="Valla S."/>
            <person name="Almeida N.F."/>
            <person name="Balasubramanian D."/>
            <person name="Cromes L."/>
            <person name="Curatti L."/>
            <person name="Du Z."/>
            <person name="Godsy E."/>
            <person name="Goodner B."/>
            <person name="Hellner-Burris K."/>
            <person name="Hernandez J.A."/>
            <person name="Houmiel K."/>
            <person name="Imperial J."/>
            <person name="Kennedy C."/>
            <person name="Larson T.J."/>
            <person name="Latreille P."/>
            <person name="Ligon L.S."/>
            <person name="Lu J."/>
            <person name="Maerk M."/>
            <person name="Miller N.M."/>
            <person name="Norton S."/>
            <person name="O'Carroll I.P."/>
            <person name="Paulsen I."/>
            <person name="Raulfs E.C."/>
            <person name="Roemer R."/>
            <person name="Rosser J."/>
            <person name="Segura D."/>
            <person name="Slater S."/>
            <person name="Stricklin S.L."/>
            <person name="Studholme D.J."/>
            <person name="Sun J."/>
            <person name="Viana C.J."/>
            <person name="Wallin E."/>
            <person name="Wang B."/>
            <person name="Wheeler C."/>
            <person name="Zhu H."/>
            <person name="Dean D.R."/>
            <person name="Dixon R."/>
            <person name="Wood D."/>
        </authorList>
    </citation>
    <scope>NUCLEOTIDE SEQUENCE [LARGE SCALE GENOMIC DNA]</scope>
    <source>
        <strain evidence="6">DJ / ATCC BAA-1303</strain>
    </source>
</reference>
<dbReference type="EnsemblBacteria" id="ACO77363">
    <property type="protein sequence ID" value="ACO77363"/>
    <property type="gene ID" value="Avin_11340"/>
</dbReference>
<protein>
    <submittedName>
        <fullName evidence="5">Bacterial outer membrane porin</fullName>
    </submittedName>
</protein>
<dbReference type="AlphaFoldDB" id="C1DPD1"/>
<proteinExistence type="inferred from homology"/>
<keyword evidence="3 4" id="KW-0732">Signal</keyword>
<name>C1DPD1_AZOVD</name>
<dbReference type="STRING" id="322710.Avin_11340"/>
<evidence type="ECO:0000256" key="3">
    <source>
        <dbReference type="ARBA" id="ARBA00022729"/>
    </source>
</evidence>
<dbReference type="OrthoDB" id="6759120at2"/>
<feature type="signal peptide" evidence="4">
    <location>
        <begin position="1"/>
        <end position="26"/>
    </location>
</feature>
<evidence type="ECO:0000256" key="2">
    <source>
        <dbReference type="ARBA" id="ARBA00022448"/>
    </source>
</evidence>
<dbReference type="eggNOG" id="ENOG502Z9P4">
    <property type="taxonomic scope" value="Bacteria"/>
</dbReference>
<keyword evidence="2" id="KW-0813">Transport</keyword>
<dbReference type="GO" id="GO:0016020">
    <property type="term" value="C:membrane"/>
    <property type="evidence" value="ECO:0007669"/>
    <property type="project" value="InterPro"/>
</dbReference>
<dbReference type="InterPro" id="IPR023614">
    <property type="entry name" value="Porin_dom_sf"/>
</dbReference>
<gene>
    <name evidence="5" type="ordered locus">Avin_11340</name>
</gene>
<dbReference type="GO" id="GO:0015288">
    <property type="term" value="F:porin activity"/>
    <property type="evidence" value="ECO:0007669"/>
    <property type="project" value="TreeGrafter"/>
</dbReference>
<dbReference type="RefSeq" id="WP_012699784.1">
    <property type="nucleotide sequence ID" value="NC_012560.1"/>
</dbReference>
<organism evidence="5 6">
    <name type="scientific">Azotobacter vinelandii (strain DJ / ATCC BAA-1303)</name>
    <dbReference type="NCBI Taxonomy" id="322710"/>
    <lineage>
        <taxon>Bacteria</taxon>
        <taxon>Pseudomonadati</taxon>
        <taxon>Pseudomonadota</taxon>
        <taxon>Gammaproteobacteria</taxon>
        <taxon>Pseudomonadales</taxon>
        <taxon>Pseudomonadaceae</taxon>
        <taxon>Azotobacter</taxon>
    </lineage>
</organism>
<evidence type="ECO:0000313" key="6">
    <source>
        <dbReference type="Proteomes" id="UP000002424"/>
    </source>
</evidence>
<evidence type="ECO:0000256" key="1">
    <source>
        <dbReference type="ARBA" id="ARBA00009075"/>
    </source>
</evidence>
<dbReference type="EMBL" id="CP001157">
    <property type="protein sequence ID" value="ACO77363.1"/>
    <property type="molecule type" value="Genomic_DNA"/>
</dbReference>
<dbReference type="PANTHER" id="PTHR34596">
    <property type="entry name" value="CHITOPORIN"/>
    <property type="match status" value="1"/>
</dbReference>
<feature type="chain" id="PRO_5002908649" evidence="4">
    <location>
        <begin position="27"/>
        <end position="428"/>
    </location>
</feature>
<dbReference type="Pfam" id="PF03573">
    <property type="entry name" value="OprD"/>
    <property type="match status" value="1"/>
</dbReference>
<accession>C1DPD1</accession>
<dbReference type="PANTHER" id="PTHR34596:SF2">
    <property type="entry name" value="CHITOPORIN"/>
    <property type="match status" value="1"/>
</dbReference>
<sequence>MKKSRSRISRLIPSIAAAAFLPSVHAAEPGFLEGSSATLQLRNYYFSRDFSDIVGASKKSKSKAEEWAQGFIFNYRSGYTTGPVGLGLDALAVLGVRLDSSPERSGTGLLPVHDDGKAAGEFGRIMPALKVLASNSEVRIGGLQPELPVLMYSDIRLLPPTYQGASLVSNEIPGLTLQAGRLRSFSRRDSGDSQPLYATLTESANPSRIAGITSHRFDYVGLDYSFNHDHSLARVWQGELKDIYRQRFYGFKETHPLGDWVLSATVGYYDTEESGRARAGNIDNRALYTLLSARYKADTLTLGYQSMSGADGFVEIGDTLAPLGNTLPTYDFSQPGERSWQVRDDLDFAFLGLPGLSATLRYVEGGDVRTGRGFEGEDSERDIDLSYTMHDGPLKDVSLRLRHAMARANYRSDIDENRVIVSYTMKLI</sequence>
<dbReference type="KEGG" id="avn:Avin_11340"/>
<comment type="similarity">
    <text evidence="1">Belongs to the outer membrane porin (Opr) (TC 1.B.25) family.</text>
</comment>
<dbReference type="HOGENOM" id="CLU_042378_2_1_6"/>
<evidence type="ECO:0000313" key="5">
    <source>
        <dbReference type="EMBL" id="ACO77363.1"/>
    </source>
</evidence>
<dbReference type="GeneID" id="88184466"/>
<dbReference type="Proteomes" id="UP000002424">
    <property type="component" value="Chromosome"/>
</dbReference>
<keyword evidence="6" id="KW-1185">Reference proteome</keyword>
<dbReference type="Gene3D" id="2.40.160.10">
    <property type="entry name" value="Porin"/>
    <property type="match status" value="1"/>
</dbReference>
<evidence type="ECO:0000256" key="4">
    <source>
        <dbReference type="SAM" id="SignalP"/>
    </source>
</evidence>